<organism evidence="2 3">
    <name type="scientific">Mycobacterium angelicum</name>
    <dbReference type="NCBI Taxonomy" id="470074"/>
    <lineage>
        <taxon>Bacteria</taxon>
        <taxon>Bacillati</taxon>
        <taxon>Actinomycetota</taxon>
        <taxon>Actinomycetes</taxon>
        <taxon>Mycobacteriales</taxon>
        <taxon>Mycobacteriaceae</taxon>
        <taxon>Mycobacterium</taxon>
    </lineage>
</organism>
<protein>
    <recommendedName>
        <fullName evidence="1">Tox-REase-5 domain-containing protein</fullName>
    </recommendedName>
</protein>
<evidence type="ECO:0000313" key="3">
    <source>
        <dbReference type="Proteomes" id="UP000192284"/>
    </source>
</evidence>
<proteinExistence type="predicted"/>
<dbReference type="Pfam" id="PF15648">
    <property type="entry name" value="Tox-REase-5"/>
    <property type="match status" value="1"/>
</dbReference>
<dbReference type="AlphaFoldDB" id="A0A1W9ZTK8"/>
<comment type="caution">
    <text evidence="2">The sequence shown here is derived from an EMBL/GenBank/DDBJ whole genome shotgun (WGS) entry which is preliminary data.</text>
</comment>
<dbReference type="EMBL" id="MVHE01000018">
    <property type="protein sequence ID" value="ORA21083.1"/>
    <property type="molecule type" value="Genomic_DNA"/>
</dbReference>
<sequence>MQITGHPVTEGYIVSGVKFDTYANGVLIDAKGYYSQFIENGQWRSWFNGESSIIDQAVNQVRVAHGTPIRWVFAEPETAALVKRTFAGIDELSTIEIVVVPPK</sequence>
<evidence type="ECO:0000313" key="2">
    <source>
        <dbReference type="EMBL" id="ORA21083.1"/>
    </source>
</evidence>
<gene>
    <name evidence="2" type="ORF">BST12_13575</name>
</gene>
<feature type="domain" description="Tox-REase-5" evidence="1">
    <location>
        <begin position="12"/>
        <end position="76"/>
    </location>
</feature>
<reference evidence="2 3" key="1">
    <citation type="submission" date="2017-02" db="EMBL/GenBank/DDBJ databases">
        <title>The new phylogeny of genus Mycobacterium.</title>
        <authorList>
            <person name="Tortoli E."/>
            <person name="Trovato A."/>
            <person name="Cirillo D.M."/>
        </authorList>
    </citation>
    <scope>NUCLEOTIDE SEQUENCE [LARGE SCALE GENOMIC DNA]</scope>
    <source>
        <strain evidence="2 3">DSM 45057</strain>
    </source>
</reference>
<keyword evidence="3" id="KW-1185">Reference proteome</keyword>
<evidence type="ECO:0000259" key="1">
    <source>
        <dbReference type="Pfam" id="PF15648"/>
    </source>
</evidence>
<dbReference type="Proteomes" id="UP000192284">
    <property type="component" value="Unassembled WGS sequence"/>
</dbReference>
<accession>A0A1W9ZTK8</accession>
<name>A0A1W9ZTK8_MYCAN</name>
<dbReference type="InterPro" id="IPR028904">
    <property type="entry name" value="Tox-REase-5_dom"/>
</dbReference>